<evidence type="ECO:0000256" key="11">
    <source>
        <dbReference type="RuleBase" id="RU362049"/>
    </source>
</evidence>
<dbReference type="EC" id="1.4.3.16" evidence="4 10"/>
<dbReference type="InterPro" id="IPR037099">
    <property type="entry name" value="Fum_R/Succ_DH_flav-like_C_sf"/>
</dbReference>
<evidence type="ECO:0000259" key="13">
    <source>
        <dbReference type="Pfam" id="PF02910"/>
    </source>
</evidence>
<evidence type="ECO:0000256" key="9">
    <source>
        <dbReference type="ARBA" id="ARBA00048305"/>
    </source>
</evidence>
<dbReference type="RefSeq" id="WP_251935349.1">
    <property type="nucleotide sequence ID" value="NZ_CP098747.1"/>
</dbReference>
<protein>
    <recommendedName>
        <fullName evidence="4 10">L-aspartate oxidase</fullName>
        <ecNumber evidence="4 10">1.4.3.16</ecNumber>
    </recommendedName>
</protein>
<keyword evidence="8 11" id="KW-0560">Oxidoreductase</keyword>
<dbReference type="Gene3D" id="1.20.58.100">
    <property type="entry name" value="Fumarate reductase/succinate dehydrogenase flavoprotein-like, C-terminal domain"/>
    <property type="match status" value="1"/>
</dbReference>
<evidence type="ECO:0000256" key="1">
    <source>
        <dbReference type="ARBA" id="ARBA00001974"/>
    </source>
</evidence>
<dbReference type="SUPFAM" id="SSF46977">
    <property type="entry name" value="Succinate dehydrogenase/fumarate reductase flavoprotein C-terminal domain"/>
    <property type="match status" value="1"/>
</dbReference>
<dbReference type="GO" id="GO:0008734">
    <property type="term" value="F:L-aspartate oxidase activity"/>
    <property type="evidence" value="ECO:0007669"/>
    <property type="project" value="UniProtKB-EC"/>
</dbReference>
<dbReference type="InterPro" id="IPR015939">
    <property type="entry name" value="Fum_Rdtase/Succ_DH_flav-like_C"/>
</dbReference>
<evidence type="ECO:0000313" key="14">
    <source>
        <dbReference type="EMBL" id="USG61926.1"/>
    </source>
</evidence>
<gene>
    <name evidence="14" type="ORF">NBZ79_02925</name>
</gene>
<proteinExistence type="inferred from homology"/>
<dbReference type="Pfam" id="PF02910">
    <property type="entry name" value="Succ_DH_flav_C"/>
    <property type="match status" value="1"/>
</dbReference>
<keyword evidence="15" id="KW-1185">Reference proteome</keyword>
<dbReference type="InterPro" id="IPR005288">
    <property type="entry name" value="NadB"/>
</dbReference>
<accession>A0ABY4W411</accession>
<reference evidence="14" key="1">
    <citation type="submission" date="2022-06" db="EMBL/GenBank/DDBJ databases">
        <title>Sneathiella actinostolidae sp. nov., isolated from a sea anemonein the Western Pacific Ocean.</title>
        <authorList>
            <person name="Wei M.J."/>
        </authorList>
    </citation>
    <scope>NUCLEOTIDE SEQUENCE</scope>
    <source>
        <strain evidence="14">PHK-P5</strain>
    </source>
</reference>
<keyword evidence="5 11" id="KW-0285">Flavoprotein</keyword>
<dbReference type="EMBL" id="CP098747">
    <property type="protein sequence ID" value="USG61926.1"/>
    <property type="molecule type" value="Genomic_DNA"/>
</dbReference>
<evidence type="ECO:0000259" key="12">
    <source>
        <dbReference type="Pfam" id="PF00890"/>
    </source>
</evidence>
<keyword evidence="7 11" id="KW-0274">FAD</keyword>
<comment type="function">
    <text evidence="11">Catalyzes the oxidation of L-aspartate to iminoaspartate.</text>
</comment>
<evidence type="ECO:0000313" key="15">
    <source>
        <dbReference type="Proteomes" id="UP001056291"/>
    </source>
</evidence>
<dbReference type="NCBIfam" id="TIGR00551">
    <property type="entry name" value="nadB"/>
    <property type="match status" value="1"/>
</dbReference>
<dbReference type="PIRSF" id="PIRSF000171">
    <property type="entry name" value="SDHA_APRA_LASPO"/>
    <property type="match status" value="1"/>
</dbReference>
<dbReference type="SUPFAM" id="SSF56425">
    <property type="entry name" value="Succinate dehydrogenase/fumarate reductase flavoprotein, catalytic domain"/>
    <property type="match status" value="1"/>
</dbReference>
<evidence type="ECO:0000256" key="5">
    <source>
        <dbReference type="ARBA" id="ARBA00022630"/>
    </source>
</evidence>
<dbReference type="Pfam" id="PF00890">
    <property type="entry name" value="FAD_binding_2"/>
    <property type="match status" value="1"/>
</dbReference>
<comment type="catalytic activity">
    <reaction evidence="9">
        <text>L-aspartate + O2 = iminosuccinate + H2O2</text>
        <dbReference type="Rhea" id="RHEA:25876"/>
        <dbReference type="ChEBI" id="CHEBI:15379"/>
        <dbReference type="ChEBI" id="CHEBI:16240"/>
        <dbReference type="ChEBI" id="CHEBI:29991"/>
        <dbReference type="ChEBI" id="CHEBI:77875"/>
        <dbReference type="EC" id="1.4.3.16"/>
    </reaction>
    <physiologicalReaction direction="left-to-right" evidence="9">
        <dbReference type="Rhea" id="RHEA:25877"/>
    </physiologicalReaction>
</comment>
<organism evidence="14 15">
    <name type="scientific">Sneathiella marina</name>
    <dbReference type="NCBI Taxonomy" id="2950108"/>
    <lineage>
        <taxon>Bacteria</taxon>
        <taxon>Pseudomonadati</taxon>
        <taxon>Pseudomonadota</taxon>
        <taxon>Alphaproteobacteria</taxon>
        <taxon>Sneathiellales</taxon>
        <taxon>Sneathiellaceae</taxon>
        <taxon>Sneathiella</taxon>
    </lineage>
</organism>
<evidence type="ECO:0000256" key="8">
    <source>
        <dbReference type="ARBA" id="ARBA00023002"/>
    </source>
</evidence>
<evidence type="ECO:0000256" key="2">
    <source>
        <dbReference type="ARBA" id="ARBA00004950"/>
    </source>
</evidence>
<comment type="cofactor">
    <cofactor evidence="1 11">
        <name>FAD</name>
        <dbReference type="ChEBI" id="CHEBI:57692"/>
    </cofactor>
</comment>
<dbReference type="Gene3D" id="3.50.50.60">
    <property type="entry name" value="FAD/NAD(P)-binding domain"/>
    <property type="match status" value="1"/>
</dbReference>
<dbReference type="InterPro" id="IPR036188">
    <property type="entry name" value="FAD/NAD-bd_sf"/>
</dbReference>
<evidence type="ECO:0000256" key="7">
    <source>
        <dbReference type="ARBA" id="ARBA00022827"/>
    </source>
</evidence>
<comment type="similarity">
    <text evidence="3 11">Belongs to the FAD-dependent oxidoreductase 2 family. NadB subfamily.</text>
</comment>
<dbReference type="Gene3D" id="3.90.700.10">
    <property type="entry name" value="Succinate dehydrogenase/fumarate reductase flavoprotein, catalytic domain"/>
    <property type="match status" value="1"/>
</dbReference>
<dbReference type="InterPro" id="IPR003953">
    <property type="entry name" value="FAD-dep_OxRdtase_2_FAD-bd"/>
</dbReference>
<dbReference type="PRINTS" id="PR00368">
    <property type="entry name" value="FADPNR"/>
</dbReference>
<feature type="domain" description="FAD-dependent oxidoreductase 2 FAD-binding" evidence="12">
    <location>
        <begin position="9"/>
        <end position="375"/>
    </location>
</feature>
<name>A0ABY4W411_9PROT</name>
<evidence type="ECO:0000256" key="3">
    <source>
        <dbReference type="ARBA" id="ARBA00008562"/>
    </source>
</evidence>
<dbReference type="PANTHER" id="PTHR42716">
    <property type="entry name" value="L-ASPARTATE OXIDASE"/>
    <property type="match status" value="1"/>
</dbReference>
<comment type="subcellular location">
    <subcellularLocation>
        <location evidence="11">Cytoplasm</location>
    </subcellularLocation>
</comment>
<dbReference type="PANTHER" id="PTHR42716:SF2">
    <property type="entry name" value="L-ASPARTATE OXIDASE, CHLOROPLASTIC"/>
    <property type="match status" value="1"/>
</dbReference>
<evidence type="ECO:0000256" key="10">
    <source>
        <dbReference type="NCBIfam" id="TIGR00551"/>
    </source>
</evidence>
<dbReference type="SUPFAM" id="SSF51905">
    <property type="entry name" value="FAD/NAD(P)-binding domain"/>
    <property type="match status" value="1"/>
</dbReference>
<feature type="domain" description="Fumarate reductase/succinate dehydrogenase flavoprotein-like C-terminal" evidence="13">
    <location>
        <begin position="460"/>
        <end position="494"/>
    </location>
</feature>
<dbReference type="Proteomes" id="UP001056291">
    <property type="component" value="Chromosome"/>
</dbReference>
<sequence length="521" mass="55872">MEQTFDAEVLVIGAGIAGLVTALSLTSKEVTLLCKGSLGSEASTAWAQGGIAAAMSSDDSPGDHCRDTLAVAGGIANETIAALVAKHGRDCIQTLIDLGVLFDHNDGQLSLRKEAAHSHRRVVHANGDSTGKEIMRALTLKVRQSPHITVLENSEAIDLLVSDGCVAGSAIYHEGQTHLLFAEATVLATGGIGQIYSATTNPLAATGDGLAIAARAGASLKDLEFVQFHPTALDVDAIPRPLATEALRGEGAHLVNETGERFMLSEHALAELAPRDILARGIWNQINQGHKCYLDTRQSLGHLFLEEFPTVFGHCKAHGIDPVKELIPVAPAVHYHMGGITTDKQGRTSLPGLWACGEVACTGLHGANRLASNSLLEAVVFAKRIVEDILKKGFNPHVTRNFNADDFHFPTESVGEAEAVLELQSLNYRHIGLCRDEGGLTTLICHLEGLERRYPSPSQRLKNIFLCSRLVATSALRRRESRGSHYRSDYPTSSPDYAVPTTMYIGECWSHPNPTGMPLAS</sequence>
<evidence type="ECO:0000256" key="4">
    <source>
        <dbReference type="ARBA" id="ARBA00012173"/>
    </source>
</evidence>
<comment type="pathway">
    <text evidence="2 11">Cofactor biosynthesis; NAD(+) biosynthesis; iminoaspartate from L-aspartate (oxidase route): step 1/1.</text>
</comment>
<dbReference type="InterPro" id="IPR027477">
    <property type="entry name" value="Succ_DH/fumarate_Rdtase_cat_sf"/>
</dbReference>
<dbReference type="NCBIfam" id="NF005701">
    <property type="entry name" value="PRK07512.1"/>
    <property type="match status" value="1"/>
</dbReference>
<evidence type="ECO:0000256" key="6">
    <source>
        <dbReference type="ARBA" id="ARBA00022642"/>
    </source>
</evidence>
<keyword evidence="6 11" id="KW-0662">Pyridine nucleotide biosynthesis</keyword>